<dbReference type="NCBIfam" id="TIGR03515">
    <property type="entry name" value="GldC"/>
    <property type="match status" value="1"/>
</dbReference>
<keyword evidence="2" id="KW-1185">Reference proteome</keyword>
<dbReference type="STRING" id="440514.SAMN04488010_3565"/>
<accession>A0A1I6KCK0</accession>
<dbReference type="EMBL" id="FOYX01000004">
    <property type="protein sequence ID" value="SFR88941.1"/>
    <property type="molecule type" value="Genomic_DNA"/>
</dbReference>
<organism evidence="1 2">
    <name type="scientific">Maribacter stanieri</name>
    <dbReference type="NCBI Taxonomy" id="440514"/>
    <lineage>
        <taxon>Bacteria</taxon>
        <taxon>Pseudomonadati</taxon>
        <taxon>Bacteroidota</taxon>
        <taxon>Flavobacteriia</taxon>
        <taxon>Flavobacteriales</taxon>
        <taxon>Flavobacteriaceae</taxon>
        <taxon>Maribacter</taxon>
    </lineage>
</organism>
<dbReference type="AlphaFoldDB" id="A0A1I6KCK0"/>
<dbReference type="InterPro" id="IPR019854">
    <property type="entry name" value="Motility-assoc_prot_GldC"/>
</dbReference>
<dbReference type="Pfam" id="PF19937">
    <property type="entry name" value="GldC-like"/>
    <property type="match status" value="1"/>
</dbReference>
<gene>
    <name evidence="1" type="ORF">SAMN04488010_3565</name>
</gene>
<evidence type="ECO:0000313" key="2">
    <source>
        <dbReference type="Proteomes" id="UP000199462"/>
    </source>
</evidence>
<protein>
    <submittedName>
        <fullName evidence="1">Protein involved in gliding motility GldC</fullName>
    </submittedName>
</protein>
<dbReference type="Proteomes" id="UP000199462">
    <property type="component" value="Unassembled WGS sequence"/>
</dbReference>
<proteinExistence type="predicted"/>
<evidence type="ECO:0000313" key="1">
    <source>
        <dbReference type="EMBL" id="SFR88941.1"/>
    </source>
</evidence>
<sequence length="125" mass="14572">MIFLRNQITNQEFKMADLHTSEITLRVGLDENRIPETLNWSAQDGGIENEEAKAMLLSVWDSKNQESLKIDLWTKDMPVDEMKTFFHQTLVSLSETFLKATQDEKMTATMKDFCDYFAENLNLKE</sequence>
<reference evidence="2" key="1">
    <citation type="submission" date="2016-10" db="EMBL/GenBank/DDBJ databases">
        <authorList>
            <person name="Varghese N."/>
            <person name="Submissions S."/>
        </authorList>
    </citation>
    <scope>NUCLEOTIDE SEQUENCE [LARGE SCALE GENOMIC DNA]</scope>
    <source>
        <strain evidence="2">DSM 19891</strain>
    </source>
</reference>
<name>A0A1I6KCK0_9FLAO</name>